<keyword evidence="3" id="KW-1185">Reference proteome</keyword>
<feature type="transmembrane region" description="Helical" evidence="1">
    <location>
        <begin position="202"/>
        <end position="226"/>
    </location>
</feature>
<dbReference type="RefSeq" id="WP_058184689.1">
    <property type="nucleotide sequence ID" value="NZ_LMTZ01000155.1"/>
</dbReference>
<keyword evidence="1" id="KW-1133">Transmembrane helix</keyword>
<accession>A0A0V7ZDE5</accession>
<name>A0A0V7ZDE5_9CYAN</name>
<dbReference type="EMBL" id="LMTZ01000155">
    <property type="protein sequence ID" value="KST62491.1"/>
    <property type="molecule type" value="Genomic_DNA"/>
</dbReference>
<protein>
    <recommendedName>
        <fullName evidence="4">Glycerophosphoryl diester phosphodiesterase membrane domain-containing protein</fullName>
    </recommendedName>
</protein>
<feature type="transmembrane region" description="Helical" evidence="1">
    <location>
        <begin position="125"/>
        <end position="150"/>
    </location>
</feature>
<feature type="transmembrane region" description="Helical" evidence="1">
    <location>
        <begin position="246"/>
        <end position="267"/>
    </location>
</feature>
<keyword evidence="1" id="KW-0472">Membrane</keyword>
<feature type="transmembrane region" description="Helical" evidence="1">
    <location>
        <begin position="33"/>
        <end position="62"/>
    </location>
</feature>
<feature type="transmembrane region" description="Helical" evidence="1">
    <location>
        <begin position="156"/>
        <end position="181"/>
    </location>
</feature>
<organism evidence="2 3">
    <name type="scientific">Mastigocoleus testarum BC008</name>
    <dbReference type="NCBI Taxonomy" id="371196"/>
    <lineage>
        <taxon>Bacteria</taxon>
        <taxon>Bacillati</taxon>
        <taxon>Cyanobacteriota</taxon>
        <taxon>Cyanophyceae</taxon>
        <taxon>Nostocales</taxon>
        <taxon>Hapalosiphonaceae</taxon>
        <taxon>Mastigocoleus</taxon>
    </lineage>
</organism>
<proteinExistence type="predicted"/>
<evidence type="ECO:0000313" key="2">
    <source>
        <dbReference type="EMBL" id="KST62491.1"/>
    </source>
</evidence>
<dbReference type="OrthoDB" id="426215at2"/>
<gene>
    <name evidence="2" type="ORF">BC008_10000</name>
</gene>
<comment type="caution">
    <text evidence="2">The sequence shown here is derived from an EMBL/GenBank/DDBJ whole genome shotgun (WGS) entry which is preliminary data.</text>
</comment>
<dbReference type="AlphaFoldDB" id="A0A0V7ZDE5"/>
<keyword evidence="1" id="KW-0812">Transmembrane</keyword>
<evidence type="ECO:0000313" key="3">
    <source>
        <dbReference type="Proteomes" id="UP000053372"/>
    </source>
</evidence>
<evidence type="ECO:0008006" key="4">
    <source>
        <dbReference type="Google" id="ProtNLM"/>
    </source>
</evidence>
<sequence>MTPNNSPESIKPLSVGNVVTAGIQLYRSHLKSYFLLALIGNLWAFLPFIFIVPAVSLLIFGATNGNNVVVASLVVMAIGTVIYFYSLGKAAINTGTISRLAFQELINQPETVSTARSQLQPKLWVFVRLTLLMILIFLGIFIPSFILLVIPLLNLLVIIPIFAGWLWCFARLMISYIVLAVEDTNSSRACISRSWDLTKESVWRIALVLVVALLVTAPLQIIVQFVNQTIQEGYMLPAIEAARTGSTNSIGLVAFFYLLNLALSFILSSIISPFWQAVQAVIYYDLRNRREGLGLNLRS</sequence>
<dbReference type="Proteomes" id="UP000053372">
    <property type="component" value="Unassembled WGS sequence"/>
</dbReference>
<evidence type="ECO:0000256" key="1">
    <source>
        <dbReference type="SAM" id="Phobius"/>
    </source>
</evidence>
<feature type="transmembrane region" description="Helical" evidence="1">
    <location>
        <begin position="68"/>
        <end position="87"/>
    </location>
</feature>
<reference evidence="2 3" key="1">
    <citation type="journal article" date="2015" name="Genome Announc.">
        <title>Draft Genome of the Euendolithic (true boring) Cyanobacterium Mastigocoleus testarum strain BC008.</title>
        <authorList>
            <person name="Guida B.S."/>
            <person name="Garcia-Pichel F."/>
        </authorList>
    </citation>
    <scope>NUCLEOTIDE SEQUENCE [LARGE SCALE GENOMIC DNA]</scope>
    <source>
        <strain evidence="2 3">BC008</strain>
    </source>
</reference>